<keyword evidence="9" id="KW-0677">Repeat</keyword>
<protein>
    <recommendedName>
        <fullName evidence="2">receptor protein-tyrosine kinase</fullName>
        <ecNumber evidence="2">2.7.10.1</ecNumber>
    </recommendedName>
</protein>
<evidence type="ECO:0000256" key="22">
    <source>
        <dbReference type="SAM" id="Phobius"/>
    </source>
</evidence>
<keyword evidence="14 22" id="KW-0472">Membrane</keyword>
<dbReference type="GO" id="GO:0042593">
    <property type="term" value="P:glucose homeostasis"/>
    <property type="evidence" value="ECO:0007669"/>
    <property type="project" value="TreeGrafter"/>
</dbReference>
<dbReference type="Gene3D" id="3.30.200.20">
    <property type="entry name" value="Phosphorylase Kinase, domain 1"/>
    <property type="match status" value="1"/>
</dbReference>
<evidence type="ECO:0000256" key="2">
    <source>
        <dbReference type="ARBA" id="ARBA00011902"/>
    </source>
</evidence>
<keyword evidence="18" id="KW-0464">Manganese</keyword>
<dbReference type="SUPFAM" id="SSF56112">
    <property type="entry name" value="Protein kinase-like (PK-like)"/>
    <property type="match status" value="1"/>
</dbReference>
<dbReference type="InterPro" id="IPR006212">
    <property type="entry name" value="Furin_repeat"/>
</dbReference>
<dbReference type="InterPro" id="IPR003961">
    <property type="entry name" value="FN3_dom"/>
</dbReference>
<keyword evidence="6 22" id="KW-0812">Transmembrane</keyword>
<dbReference type="SMART" id="SM00219">
    <property type="entry name" value="TyrKc"/>
    <property type="match status" value="1"/>
</dbReference>
<dbReference type="Gene3D" id="1.10.510.10">
    <property type="entry name" value="Transferase(Phosphotransferase) domain 1"/>
    <property type="match status" value="1"/>
</dbReference>
<keyword evidence="3" id="KW-0597">Phosphoprotein</keyword>
<comment type="catalytic activity">
    <reaction evidence="19">
        <text>L-tyrosyl-[protein] + ATP = O-phospho-L-tyrosyl-[protein] + ADP + H(+)</text>
        <dbReference type="Rhea" id="RHEA:10596"/>
        <dbReference type="Rhea" id="RHEA-COMP:10136"/>
        <dbReference type="Rhea" id="RHEA-COMP:20101"/>
        <dbReference type="ChEBI" id="CHEBI:15378"/>
        <dbReference type="ChEBI" id="CHEBI:30616"/>
        <dbReference type="ChEBI" id="CHEBI:46858"/>
        <dbReference type="ChEBI" id="CHEBI:61978"/>
        <dbReference type="ChEBI" id="CHEBI:456216"/>
        <dbReference type="EC" id="2.7.10.1"/>
    </reaction>
</comment>
<evidence type="ECO:0000256" key="9">
    <source>
        <dbReference type="ARBA" id="ARBA00022737"/>
    </source>
</evidence>
<keyword evidence="7" id="KW-0479">Metal-binding</keyword>
<dbReference type="PANTHER" id="PTHR24416:SF525">
    <property type="entry name" value="INSULIN-LIKE RECEPTOR"/>
    <property type="match status" value="1"/>
</dbReference>
<evidence type="ECO:0000256" key="3">
    <source>
        <dbReference type="ARBA" id="ARBA00022553"/>
    </source>
</evidence>
<comment type="subcellular location">
    <subcellularLocation>
        <location evidence="1">Membrane</location>
        <topology evidence="1">Single-pass type I membrane protein</topology>
    </subcellularLocation>
</comment>
<evidence type="ECO:0000256" key="18">
    <source>
        <dbReference type="ARBA" id="ARBA00023211"/>
    </source>
</evidence>
<dbReference type="SUPFAM" id="SSF57184">
    <property type="entry name" value="Growth factor receptor domain"/>
    <property type="match status" value="1"/>
</dbReference>
<dbReference type="InterPro" id="IPR013783">
    <property type="entry name" value="Ig-like_fold"/>
</dbReference>
<evidence type="ECO:0000313" key="26">
    <source>
        <dbReference type="EMBL" id="QGA72536.1"/>
    </source>
</evidence>
<evidence type="ECO:0000256" key="6">
    <source>
        <dbReference type="ARBA" id="ARBA00022692"/>
    </source>
</evidence>
<dbReference type="PANTHER" id="PTHR24416">
    <property type="entry name" value="TYROSINE-PROTEIN KINASE RECEPTOR"/>
    <property type="match status" value="1"/>
</dbReference>
<reference evidence="26" key="1">
    <citation type="submission" date="2019-04" db="EMBL/GenBank/DDBJ databases">
        <title>Identification and expression profiles of neuropeptides and their G protein-coupled receptors in the Red palm weevil Rhynchophorus ferrugineus (Coleoptera: Curculionidae).</title>
        <authorList>
            <person name="Zhang H."/>
            <person name="Bai J."/>
            <person name="Huang S."/>
            <person name="Hou Y."/>
        </authorList>
    </citation>
    <scope>NUCLEOTIDE SEQUENCE</scope>
</reference>
<feature type="binding site" evidence="20">
    <location>
        <position position="954"/>
    </location>
    <ligand>
        <name>ATP</name>
        <dbReference type="ChEBI" id="CHEBI:30616"/>
    </ligand>
</feature>
<keyword evidence="5" id="KW-0165">Cleavage on pair of basic residues</keyword>
<dbReference type="SUPFAM" id="SSF49265">
    <property type="entry name" value="Fibronectin type III"/>
    <property type="match status" value="2"/>
</dbReference>
<accession>A0A5Q0TWP2</accession>
<feature type="transmembrane region" description="Helical" evidence="22">
    <location>
        <begin position="866"/>
        <end position="887"/>
    </location>
</feature>
<dbReference type="Gene3D" id="2.10.220.10">
    <property type="entry name" value="Hormone Receptor, Insulin-like Growth Factor Receptor 1, Chain A, domain 2"/>
    <property type="match status" value="1"/>
</dbReference>
<dbReference type="InterPro" id="IPR050122">
    <property type="entry name" value="RTK"/>
</dbReference>
<dbReference type="PROSITE" id="PS50853">
    <property type="entry name" value="FN3"/>
    <property type="match status" value="2"/>
</dbReference>
<dbReference type="InterPro" id="IPR017441">
    <property type="entry name" value="Protein_kinase_ATP_BS"/>
</dbReference>
<proteinExistence type="evidence at transcript level"/>
<dbReference type="GO" id="GO:0005524">
    <property type="term" value="F:ATP binding"/>
    <property type="evidence" value="ECO:0007669"/>
    <property type="project" value="UniProtKB-UniRule"/>
</dbReference>
<dbReference type="GO" id="GO:0005009">
    <property type="term" value="F:insulin receptor activity"/>
    <property type="evidence" value="ECO:0007669"/>
    <property type="project" value="TreeGrafter"/>
</dbReference>
<dbReference type="SMART" id="SM00060">
    <property type="entry name" value="FN3"/>
    <property type="match status" value="3"/>
</dbReference>
<dbReference type="InterPro" id="IPR006211">
    <property type="entry name" value="Furin-like_Cys-rich_dom"/>
</dbReference>
<dbReference type="SUPFAM" id="SSF52058">
    <property type="entry name" value="L domain-like"/>
    <property type="match status" value="2"/>
</dbReference>
<evidence type="ECO:0000256" key="7">
    <source>
        <dbReference type="ARBA" id="ARBA00022723"/>
    </source>
</evidence>
<dbReference type="InterPro" id="IPR008266">
    <property type="entry name" value="Tyr_kinase_AS"/>
</dbReference>
<evidence type="ECO:0000256" key="8">
    <source>
        <dbReference type="ARBA" id="ARBA00022729"/>
    </source>
</evidence>
<dbReference type="InterPro" id="IPR000719">
    <property type="entry name" value="Prot_kinase_dom"/>
</dbReference>
<dbReference type="AlphaFoldDB" id="A0A5Q0TWP2"/>
<keyword evidence="15" id="KW-0829">Tyrosine-protein kinase</keyword>
<dbReference type="GO" id="GO:0030424">
    <property type="term" value="C:axon"/>
    <property type="evidence" value="ECO:0007669"/>
    <property type="project" value="TreeGrafter"/>
</dbReference>
<evidence type="ECO:0000256" key="4">
    <source>
        <dbReference type="ARBA" id="ARBA00022679"/>
    </source>
</evidence>
<dbReference type="PROSITE" id="PS50011">
    <property type="entry name" value="PROTEIN_KINASE_DOM"/>
    <property type="match status" value="1"/>
</dbReference>
<dbReference type="InterPro" id="IPR009030">
    <property type="entry name" value="Growth_fac_rcpt_cys_sf"/>
</dbReference>
<gene>
    <name evidence="26" type="primary">GPCR</name>
</gene>
<sequence>MRCAGIVVVFGVLVISATTPVSGKICDSIDVRNNITFLNKLRNCTEISGNLQIVLIETTKSVEDYDDYVFPELTRVSGYVLFFKVRHITSIGKLFPNLRVIRGLELIFDYSFILNNLPNLREIGTNKLLYIARGSVHINKTPKLCYAKTIDWQKIGSTTKLDIYQSREDCKPCPEQCNKYCWNSNHCQIQADDCHEECLGCTRNQSNAHCEVCKNYEDDGICVPECPPKKYMLRAMHRCITTDECLALNNHTGKTFANKKWLVYDRECRGNCPANTEYQKESNTCRPCDNFCTKNCTATELNNQNSIANLRGCTHISGSISIVGLNTEEDLRALRESLQSVRYISDYLLIARNKVIRNLDFLSNLRVINGNKKTTNRTLLVYENPSLKRLWHDNVSLKINGRILFNDNKQLCLDEIDKLIKKSNITHSITDVSANTNGVSCSIPKDDTLPIKVTVLSSDNVTLEWQPLYNDILYYTVYYSDRLETTEDMCSDSGWVNFITLNTTAELSNLTAYTTYYYYLQIFRQSRQSETPVYNFTTWANDPDQPKDFLGRALDHQSIKLIWGRPEQIRGELDNYIITVYREDYDRSYINQRDYCQNPHSPDGASVDKPDDADIKIYEEALTSSSKVLYDPNCPTPFELNIELVKKVWLRLCDEKSQSKYGFDDCKNYYYQRVNYSDIAIQKRSGMMTMTKSKKKTSLDLDKGRVFSIVAGANQTTTVVKNLRQFTVYVFYIMACNRDLRGRKLCSPVLQTSVRTDRSPRADDIPDSTIRFSINQNDVVIAWSEPTNPNAFIVSYNIIYERSTEHSKPVIICVPEERYKADRSYTLKGMLPGSYYVMLQAVSLAGPGNYSRKMHFDIGSPASSPFWLIFTTVLLFLLGVAGFVTFFRIKRKKSREHIQLIASINPDYVGLLYVEDEWEMDRRDVELRKEVGKGTFGTVYIGFIKSKSMLCAIKTVHETASIQERINFLTEASVMKQFSNAHHVVKLFGVVSRDQPPLVVMELMERGDLKQYLQRLRDSSQNFASNEIYRMAIEIADGLAYLTSKKYVHRDLAARNCMVAHDRTVKIGDFGMTRDIYENDYYKKGTRGLLPVRWMAPESLADGVFTSDSDIWSYGIVLWEISTLAEQPYQGLVNEQVLQFIISQGKLERPVECPNLLWEIMSRCWEWYPRDRPTCFEVVETLQDQVGQDFRVVSYCHSKEGQEFLFTQGSARPNNPPALTSGLKHL</sequence>
<evidence type="ECO:0000256" key="11">
    <source>
        <dbReference type="ARBA" id="ARBA00022777"/>
    </source>
</evidence>
<dbReference type="InterPro" id="IPR020635">
    <property type="entry name" value="Tyr_kinase_cat_dom"/>
</dbReference>
<feature type="chain" id="PRO_5024402959" description="receptor protein-tyrosine kinase" evidence="23">
    <location>
        <begin position="24"/>
        <end position="1226"/>
    </location>
</feature>
<organism evidence="26">
    <name type="scientific">Rhynchophorus ferrugineus</name>
    <name type="common">Red palm weevil</name>
    <name type="synonym">Curculio ferrugineus</name>
    <dbReference type="NCBI Taxonomy" id="354439"/>
    <lineage>
        <taxon>Eukaryota</taxon>
        <taxon>Metazoa</taxon>
        <taxon>Ecdysozoa</taxon>
        <taxon>Arthropoda</taxon>
        <taxon>Hexapoda</taxon>
        <taxon>Insecta</taxon>
        <taxon>Pterygota</taxon>
        <taxon>Neoptera</taxon>
        <taxon>Endopterygota</taxon>
        <taxon>Coleoptera</taxon>
        <taxon>Polyphaga</taxon>
        <taxon>Cucujiformia</taxon>
        <taxon>Curculionidae</taxon>
        <taxon>Dryophthorinae</taxon>
        <taxon>Rhynchophorus</taxon>
    </lineage>
</organism>
<evidence type="ECO:0000256" key="5">
    <source>
        <dbReference type="ARBA" id="ARBA00022685"/>
    </source>
</evidence>
<evidence type="ECO:0000259" key="24">
    <source>
        <dbReference type="PROSITE" id="PS50011"/>
    </source>
</evidence>
<dbReference type="Pfam" id="PF01030">
    <property type="entry name" value="Recep_L_domain"/>
    <property type="match status" value="2"/>
</dbReference>
<evidence type="ECO:0000256" key="1">
    <source>
        <dbReference type="ARBA" id="ARBA00004479"/>
    </source>
</evidence>
<keyword evidence="13 22" id="KW-1133">Transmembrane helix</keyword>
<keyword evidence="17" id="KW-0325">Glycoprotein</keyword>
<evidence type="ECO:0000256" key="19">
    <source>
        <dbReference type="ARBA" id="ARBA00051243"/>
    </source>
</evidence>
<dbReference type="InterPro" id="IPR036116">
    <property type="entry name" value="FN3_sf"/>
</dbReference>
<dbReference type="FunFam" id="1.10.510.10:FF:001227">
    <property type="entry name" value="Tyrosine-protein kinase receptor"/>
    <property type="match status" value="1"/>
</dbReference>
<feature type="domain" description="Protein kinase" evidence="24">
    <location>
        <begin position="925"/>
        <end position="1191"/>
    </location>
</feature>
<dbReference type="Gene3D" id="2.60.40.10">
    <property type="entry name" value="Immunoglobulins"/>
    <property type="match status" value="3"/>
</dbReference>
<feature type="domain" description="Fibronectin type-III" evidence="25">
    <location>
        <begin position="765"/>
        <end position="861"/>
    </location>
</feature>
<evidence type="ECO:0000256" key="16">
    <source>
        <dbReference type="ARBA" id="ARBA00023170"/>
    </source>
</evidence>
<feature type="region of interest" description="Disordered" evidence="21">
    <location>
        <begin position="1207"/>
        <end position="1226"/>
    </location>
</feature>
<keyword evidence="16 26" id="KW-0675">Receptor</keyword>
<keyword evidence="12 20" id="KW-0067">ATP-binding</keyword>
<evidence type="ECO:0000256" key="10">
    <source>
        <dbReference type="ARBA" id="ARBA00022741"/>
    </source>
</evidence>
<feature type="domain" description="Fibronectin type-III" evidence="25">
    <location>
        <begin position="447"/>
        <end position="541"/>
    </location>
</feature>
<dbReference type="Pfam" id="PF00757">
    <property type="entry name" value="Furin-like"/>
    <property type="match status" value="1"/>
</dbReference>
<dbReference type="CDD" id="cd00064">
    <property type="entry name" value="FU"/>
    <property type="match status" value="1"/>
</dbReference>
<dbReference type="SMART" id="SM00261">
    <property type="entry name" value="FU"/>
    <property type="match status" value="1"/>
</dbReference>
<dbReference type="PROSITE" id="PS00109">
    <property type="entry name" value="PROTEIN_KINASE_TYR"/>
    <property type="match status" value="1"/>
</dbReference>
<evidence type="ECO:0000256" key="20">
    <source>
        <dbReference type="PROSITE-ProRule" id="PRU10141"/>
    </source>
</evidence>
<dbReference type="Pfam" id="PF00041">
    <property type="entry name" value="fn3"/>
    <property type="match status" value="1"/>
</dbReference>
<dbReference type="Gene3D" id="3.80.20.20">
    <property type="entry name" value="Receptor L-domain"/>
    <property type="match status" value="2"/>
</dbReference>
<dbReference type="GO" id="GO:0043410">
    <property type="term" value="P:positive regulation of MAPK cascade"/>
    <property type="evidence" value="ECO:0007669"/>
    <property type="project" value="TreeGrafter"/>
</dbReference>
<dbReference type="GO" id="GO:0046872">
    <property type="term" value="F:metal ion binding"/>
    <property type="evidence" value="ECO:0007669"/>
    <property type="project" value="UniProtKB-KW"/>
</dbReference>
<keyword evidence="11" id="KW-0418">Kinase</keyword>
<keyword evidence="4" id="KW-0808">Transferase</keyword>
<evidence type="ECO:0000256" key="13">
    <source>
        <dbReference type="ARBA" id="ARBA00022989"/>
    </source>
</evidence>
<evidence type="ECO:0000256" key="12">
    <source>
        <dbReference type="ARBA" id="ARBA00022840"/>
    </source>
</evidence>
<keyword evidence="8 23" id="KW-0732">Signal</keyword>
<keyword evidence="10 20" id="KW-0547">Nucleotide-binding</keyword>
<dbReference type="PROSITE" id="PS00107">
    <property type="entry name" value="PROTEIN_KINASE_ATP"/>
    <property type="match status" value="1"/>
</dbReference>
<dbReference type="EMBL" id="MK751532">
    <property type="protein sequence ID" value="QGA72536.1"/>
    <property type="molecule type" value="mRNA"/>
</dbReference>
<evidence type="ECO:0000256" key="15">
    <source>
        <dbReference type="ARBA" id="ARBA00023137"/>
    </source>
</evidence>
<evidence type="ECO:0000256" key="23">
    <source>
        <dbReference type="SAM" id="SignalP"/>
    </source>
</evidence>
<name>A0A5Q0TWP2_RHYFE</name>
<dbReference type="PRINTS" id="PR00109">
    <property type="entry name" value="TYRKINASE"/>
</dbReference>
<dbReference type="InterPro" id="IPR036941">
    <property type="entry name" value="Rcpt_L-dom_sf"/>
</dbReference>
<feature type="signal peptide" evidence="23">
    <location>
        <begin position="1"/>
        <end position="23"/>
    </location>
</feature>
<evidence type="ECO:0000256" key="17">
    <source>
        <dbReference type="ARBA" id="ARBA00023180"/>
    </source>
</evidence>
<dbReference type="InterPro" id="IPR011009">
    <property type="entry name" value="Kinase-like_dom_sf"/>
</dbReference>
<dbReference type="CDD" id="cd00063">
    <property type="entry name" value="FN3"/>
    <property type="match status" value="2"/>
</dbReference>
<dbReference type="GO" id="GO:0051897">
    <property type="term" value="P:positive regulation of phosphatidylinositol 3-kinase/protein kinase B signal transduction"/>
    <property type="evidence" value="ECO:0007669"/>
    <property type="project" value="TreeGrafter"/>
</dbReference>
<dbReference type="InterPro" id="IPR001245">
    <property type="entry name" value="Ser-Thr/Tyr_kinase_cat_dom"/>
</dbReference>
<dbReference type="EC" id="2.7.10.1" evidence="2"/>
<evidence type="ECO:0000256" key="21">
    <source>
        <dbReference type="SAM" id="MobiDB-lite"/>
    </source>
</evidence>
<dbReference type="GO" id="GO:0043560">
    <property type="term" value="F:insulin receptor substrate binding"/>
    <property type="evidence" value="ECO:0007669"/>
    <property type="project" value="TreeGrafter"/>
</dbReference>
<dbReference type="Pfam" id="PF07714">
    <property type="entry name" value="PK_Tyr_Ser-Thr"/>
    <property type="match status" value="1"/>
</dbReference>
<evidence type="ECO:0000259" key="25">
    <source>
        <dbReference type="PROSITE" id="PS50853"/>
    </source>
</evidence>
<dbReference type="GO" id="GO:0005899">
    <property type="term" value="C:insulin receptor complex"/>
    <property type="evidence" value="ECO:0007669"/>
    <property type="project" value="TreeGrafter"/>
</dbReference>
<dbReference type="InterPro" id="IPR000494">
    <property type="entry name" value="Rcpt_L-dom"/>
</dbReference>
<evidence type="ECO:0000256" key="14">
    <source>
        <dbReference type="ARBA" id="ARBA00023136"/>
    </source>
</evidence>